<evidence type="ECO:0000256" key="1">
    <source>
        <dbReference type="SAM" id="Phobius"/>
    </source>
</evidence>
<dbReference type="PANTHER" id="PTHR30273:SF2">
    <property type="entry name" value="PROTEIN FECR"/>
    <property type="match status" value="1"/>
</dbReference>
<keyword evidence="1" id="KW-0812">Transmembrane</keyword>
<dbReference type="OrthoDB" id="1099963at2"/>
<gene>
    <name evidence="4" type="ORF">FAZ15_17250</name>
</gene>
<dbReference type="AlphaFoldDB" id="A0A4U0NHQ7"/>
<dbReference type="InterPro" id="IPR006860">
    <property type="entry name" value="FecR"/>
</dbReference>
<name>A0A4U0NHQ7_9SPHI</name>
<protein>
    <submittedName>
        <fullName evidence="4">DUF4974 domain-containing protein</fullName>
    </submittedName>
</protein>
<dbReference type="GO" id="GO:0016989">
    <property type="term" value="F:sigma factor antagonist activity"/>
    <property type="evidence" value="ECO:0007669"/>
    <property type="project" value="TreeGrafter"/>
</dbReference>
<dbReference type="Pfam" id="PF04773">
    <property type="entry name" value="FecR"/>
    <property type="match status" value="1"/>
</dbReference>
<evidence type="ECO:0000259" key="3">
    <source>
        <dbReference type="Pfam" id="PF16344"/>
    </source>
</evidence>
<dbReference type="InterPro" id="IPR032508">
    <property type="entry name" value="FecR_C"/>
</dbReference>
<organism evidence="4 5">
    <name type="scientific">Sphingobacterium olei</name>
    <dbReference type="NCBI Taxonomy" id="2571155"/>
    <lineage>
        <taxon>Bacteria</taxon>
        <taxon>Pseudomonadati</taxon>
        <taxon>Bacteroidota</taxon>
        <taxon>Sphingobacteriia</taxon>
        <taxon>Sphingobacteriales</taxon>
        <taxon>Sphingobacteriaceae</taxon>
        <taxon>Sphingobacterium</taxon>
    </lineage>
</organism>
<keyword evidence="1" id="KW-0472">Membrane</keyword>
<dbReference type="Gene3D" id="3.55.50.30">
    <property type="match status" value="1"/>
</dbReference>
<dbReference type="PANTHER" id="PTHR30273">
    <property type="entry name" value="PERIPLASMIC SIGNAL SENSOR AND SIGMA FACTOR ACTIVATOR FECR-RELATED"/>
    <property type="match status" value="1"/>
</dbReference>
<comment type="caution">
    <text evidence="4">The sequence shown here is derived from an EMBL/GenBank/DDBJ whole genome shotgun (WGS) entry which is preliminary data.</text>
</comment>
<evidence type="ECO:0000259" key="2">
    <source>
        <dbReference type="Pfam" id="PF04773"/>
    </source>
</evidence>
<keyword evidence="5" id="KW-1185">Reference proteome</keyword>
<dbReference type="Proteomes" id="UP000306808">
    <property type="component" value="Unassembled WGS sequence"/>
</dbReference>
<proteinExistence type="predicted"/>
<dbReference type="EMBL" id="SUME01000007">
    <property type="protein sequence ID" value="TJZ53771.1"/>
    <property type="molecule type" value="Genomic_DNA"/>
</dbReference>
<accession>A0A4U0NHQ7</accession>
<dbReference type="InterPro" id="IPR012373">
    <property type="entry name" value="Ferrdict_sens_TM"/>
</dbReference>
<sequence>MDFDRIKLLLIKYFDHLLSEEEQKELIDRLEDTSDDQLKDILSTIDTHLHEDLSFSEEKMEKSLDQVLDRLLDKTQFEETAVEPIPNTPVISWKVLFIAASVLIIGAFGYYFNQETPLQKEIVVVDVNPATPLAMVTLDNGDIIQIDSAALGLVYSKGGIKIFKDERGEIVYQDSTQKGATPTYLTVNTPKGGITKVKLSDGTLVELNAASSIRYPTNFSGADRTVFVEGEVFFDVAHDNTKPFKVYSKKQMIEVLGTSFNLVSNNNYARTTLLEGSVKLTVEGKDYILKPGEEALVGDAVKIKMIKPTESVAWKNEEFIFDNSSFHETLQEIENWYNIKMVFTETNVENVRLSGTVSRKVKLSALLKVIEMNTDYTFKIEGRRVLVRRQ</sequence>
<keyword evidence="1" id="KW-1133">Transmembrane helix</keyword>
<dbReference type="RefSeq" id="WP_136902561.1">
    <property type="nucleotide sequence ID" value="NZ_SUME01000007.1"/>
</dbReference>
<reference evidence="4 5" key="1">
    <citation type="submission" date="2019-04" db="EMBL/GenBank/DDBJ databases">
        <title>Sphingobacterium olei sp. nov., isolated from oil-contaminated soil.</title>
        <authorList>
            <person name="Liu B."/>
        </authorList>
    </citation>
    <scope>NUCLEOTIDE SEQUENCE [LARGE SCALE GENOMIC DNA]</scope>
    <source>
        <strain evidence="4 5">HAL-9</strain>
    </source>
</reference>
<dbReference type="Gene3D" id="2.60.120.1440">
    <property type="match status" value="1"/>
</dbReference>
<evidence type="ECO:0000313" key="4">
    <source>
        <dbReference type="EMBL" id="TJZ53771.1"/>
    </source>
</evidence>
<dbReference type="Pfam" id="PF16344">
    <property type="entry name" value="FecR_C"/>
    <property type="match status" value="1"/>
</dbReference>
<feature type="domain" description="Protein FecR C-terminal" evidence="3">
    <location>
        <begin position="318"/>
        <end position="387"/>
    </location>
</feature>
<feature type="transmembrane region" description="Helical" evidence="1">
    <location>
        <begin position="95"/>
        <end position="112"/>
    </location>
</feature>
<feature type="domain" description="FecR protein" evidence="2">
    <location>
        <begin position="186"/>
        <end position="279"/>
    </location>
</feature>
<evidence type="ECO:0000313" key="5">
    <source>
        <dbReference type="Proteomes" id="UP000306808"/>
    </source>
</evidence>